<proteinExistence type="predicted"/>
<evidence type="ECO:0000256" key="1">
    <source>
        <dbReference type="SAM" id="Phobius"/>
    </source>
</evidence>
<dbReference type="OrthoDB" id="501625at2"/>
<comment type="caution">
    <text evidence="2">The sequence shown here is derived from an EMBL/GenBank/DDBJ whole genome shotgun (WGS) entry which is preliminary data.</text>
</comment>
<sequence>MAKYTPHFERQHLCRERLIAIIALINLVLVFFNASYLYARDFYLQTIPGLTRFYDPIKGIKPHPETVNYLKQVEALEAQVVATGLQSPQVENQLAQMRQSSLQIIEDNPFAVGNKSKILEKVKEELRQRTDENFARDAFTTFWSSAYLQSRGWQQEINFWNSQIRPLIQTNFYRDINRFGKFVDYFWLLDLSFVIVFALDLLTRIHFIKRRHPEIGWFRALLRRWYDIFLLLPFWRWLRVIPVTIRLYQTDLLNLEPVRAEAQRDFVISFAAELTEMVGIQVIDQIQASIQRGDVTTWLFHPESRQPYVQVNNTNEVHALTTRLVNVSVYDVLPKVQPDIEDLLHHSITSTLNQLPAWQQLQYFPGLNNFPSQLTENLSKSVSQIAYKNLINVIEDPVLAEITSRLGSNFREALEKELQKKHNVQEIQTLLIDLLEEIKINYVKGIQEVGIEQLIDEAEQLHYRIKSYSKIASGSIVKKSN</sequence>
<reference evidence="2 3" key="1">
    <citation type="journal article" date="2019" name="Genome Biol. Evol.">
        <title>Day and night: Metabolic profiles and evolutionary relationships of six axenic non-marine cyanobacteria.</title>
        <authorList>
            <person name="Will S.E."/>
            <person name="Henke P."/>
            <person name="Boedeker C."/>
            <person name="Huang S."/>
            <person name="Brinkmann H."/>
            <person name="Rohde M."/>
            <person name="Jarek M."/>
            <person name="Friedl T."/>
            <person name="Seufert S."/>
            <person name="Schumacher M."/>
            <person name="Overmann J."/>
            <person name="Neumann-Schaal M."/>
            <person name="Petersen J."/>
        </authorList>
    </citation>
    <scope>NUCLEOTIDE SEQUENCE [LARGE SCALE GENOMIC DNA]</scope>
    <source>
        <strain evidence="2 3">PCC 6912</strain>
    </source>
</reference>
<feature type="transmembrane region" description="Helical" evidence="1">
    <location>
        <begin position="18"/>
        <end position="39"/>
    </location>
</feature>
<protein>
    <submittedName>
        <fullName evidence="2">Uncharacterized protein</fullName>
    </submittedName>
</protein>
<evidence type="ECO:0000313" key="3">
    <source>
        <dbReference type="Proteomes" id="UP000268857"/>
    </source>
</evidence>
<name>A0A433MZL7_CHLFR</name>
<organism evidence="2 3">
    <name type="scientific">Chlorogloeopsis fritschii PCC 6912</name>
    <dbReference type="NCBI Taxonomy" id="211165"/>
    <lineage>
        <taxon>Bacteria</taxon>
        <taxon>Bacillati</taxon>
        <taxon>Cyanobacteriota</taxon>
        <taxon>Cyanophyceae</taxon>
        <taxon>Nostocales</taxon>
        <taxon>Chlorogloeopsidaceae</taxon>
        <taxon>Chlorogloeopsis</taxon>
    </lineage>
</organism>
<dbReference type="Proteomes" id="UP000268857">
    <property type="component" value="Unassembled WGS sequence"/>
</dbReference>
<dbReference type="EMBL" id="RSCJ01000032">
    <property type="protein sequence ID" value="RUR73925.1"/>
    <property type="molecule type" value="Genomic_DNA"/>
</dbReference>
<gene>
    <name evidence="2" type="ORF">PCC6912_54660</name>
</gene>
<keyword evidence="1" id="KW-0812">Transmembrane</keyword>
<keyword evidence="1" id="KW-0472">Membrane</keyword>
<dbReference type="STRING" id="211165.GCA_000317285_06192"/>
<keyword evidence="1" id="KW-1133">Transmembrane helix</keyword>
<feature type="transmembrane region" description="Helical" evidence="1">
    <location>
        <begin position="185"/>
        <end position="207"/>
    </location>
</feature>
<keyword evidence="3" id="KW-1185">Reference proteome</keyword>
<evidence type="ECO:0000313" key="2">
    <source>
        <dbReference type="EMBL" id="RUR73925.1"/>
    </source>
</evidence>
<dbReference type="AlphaFoldDB" id="A0A433MZL7"/>
<accession>A0A433MZL7</accession>
<dbReference type="RefSeq" id="WP_016872329.1">
    <property type="nucleotide sequence ID" value="NZ_CP170746.1"/>
</dbReference>